<dbReference type="SMART" id="SM00228">
    <property type="entry name" value="PDZ"/>
    <property type="match status" value="1"/>
</dbReference>
<evidence type="ECO:0000256" key="2">
    <source>
        <dbReference type="SAM" id="SignalP"/>
    </source>
</evidence>
<feature type="compositionally biased region" description="Basic and acidic residues" evidence="1">
    <location>
        <begin position="1026"/>
        <end position="1064"/>
    </location>
</feature>
<accession>A0A3S1BL74</accession>
<feature type="compositionally biased region" description="Basic and acidic residues" evidence="1">
    <location>
        <begin position="366"/>
        <end position="376"/>
    </location>
</feature>
<feature type="compositionally biased region" description="Low complexity" evidence="1">
    <location>
        <begin position="1270"/>
        <end position="1291"/>
    </location>
</feature>
<dbReference type="PANTHER" id="PTHR46767">
    <property type="entry name" value="LIM DOMAIN ONLY PROTEIN 7"/>
    <property type="match status" value="1"/>
</dbReference>
<feature type="compositionally biased region" description="Polar residues" evidence="1">
    <location>
        <begin position="1103"/>
        <end position="1122"/>
    </location>
</feature>
<dbReference type="Pfam" id="PF00595">
    <property type="entry name" value="PDZ"/>
    <property type="match status" value="1"/>
</dbReference>
<feature type="compositionally biased region" description="Pro residues" evidence="1">
    <location>
        <begin position="1077"/>
        <end position="1088"/>
    </location>
</feature>
<gene>
    <name evidence="4" type="ORF">EGW08_005977</name>
</gene>
<dbReference type="InterPro" id="IPR001478">
    <property type="entry name" value="PDZ"/>
</dbReference>
<feature type="region of interest" description="Disordered" evidence="1">
    <location>
        <begin position="1216"/>
        <end position="1247"/>
    </location>
</feature>
<evidence type="ECO:0000259" key="3">
    <source>
        <dbReference type="PROSITE" id="PS50106"/>
    </source>
</evidence>
<dbReference type="EMBL" id="RQTK01000144">
    <property type="protein sequence ID" value="RUS86285.1"/>
    <property type="molecule type" value="Genomic_DNA"/>
</dbReference>
<feature type="compositionally biased region" description="Polar residues" evidence="1">
    <location>
        <begin position="655"/>
        <end position="667"/>
    </location>
</feature>
<feature type="compositionally biased region" description="Basic and acidic residues" evidence="1">
    <location>
        <begin position="856"/>
        <end position="879"/>
    </location>
</feature>
<dbReference type="InterPro" id="IPR029978">
    <property type="entry name" value="LMO-7"/>
</dbReference>
<feature type="compositionally biased region" description="Basic residues" evidence="1">
    <location>
        <begin position="1603"/>
        <end position="1615"/>
    </location>
</feature>
<dbReference type="Pfam" id="PF15949">
    <property type="entry name" value="DUF4757"/>
    <property type="match status" value="1"/>
</dbReference>
<protein>
    <recommendedName>
        <fullName evidence="3">PDZ domain-containing protein</fullName>
    </recommendedName>
</protein>
<feature type="compositionally biased region" description="Polar residues" evidence="1">
    <location>
        <begin position="608"/>
        <end position="618"/>
    </location>
</feature>
<reference evidence="4 5" key="1">
    <citation type="submission" date="2019-01" db="EMBL/GenBank/DDBJ databases">
        <title>A draft genome assembly of the solar-powered sea slug Elysia chlorotica.</title>
        <authorList>
            <person name="Cai H."/>
            <person name="Li Q."/>
            <person name="Fang X."/>
            <person name="Li J."/>
            <person name="Curtis N.E."/>
            <person name="Altenburger A."/>
            <person name="Shibata T."/>
            <person name="Feng M."/>
            <person name="Maeda T."/>
            <person name="Schwartz J.A."/>
            <person name="Shigenobu S."/>
            <person name="Lundholm N."/>
            <person name="Nishiyama T."/>
            <person name="Yang H."/>
            <person name="Hasebe M."/>
            <person name="Li S."/>
            <person name="Pierce S.K."/>
            <person name="Wang J."/>
        </authorList>
    </citation>
    <scope>NUCLEOTIDE SEQUENCE [LARGE SCALE GENOMIC DNA]</scope>
    <source>
        <strain evidence="4">EC2010</strain>
        <tissue evidence="4">Whole organism of an adult</tissue>
    </source>
</reference>
<feature type="compositionally biased region" description="Low complexity" evidence="1">
    <location>
        <begin position="1127"/>
        <end position="1146"/>
    </location>
</feature>
<feature type="compositionally biased region" description="Basic and acidic residues" evidence="1">
    <location>
        <begin position="984"/>
        <end position="1000"/>
    </location>
</feature>
<dbReference type="PROSITE" id="PS50106">
    <property type="entry name" value="PDZ"/>
    <property type="match status" value="1"/>
</dbReference>
<feature type="region of interest" description="Disordered" evidence="1">
    <location>
        <begin position="1546"/>
        <end position="1687"/>
    </location>
</feature>
<feature type="compositionally biased region" description="Low complexity" evidence="1">
    <location>
        <begin position="1616"/>
        <end position="1655"/>
    </location>
</feature>
<proteinExistence type="predicted"/>
<dbReference type="GO" id="GO:0030155">
    <property type="term" value="P:regulation of cell adhesion"/>
    <property type="evidence" value="ECO:0007669"/>
    <property type="project" value="InterPro"/>
</dbReference>
<name>A0A3S1BL74_ELYCH</name>
<feature type="compositionally biased region" description="Acidic residues" evidence="1">
    <location>
        <begin position="796"/>
        <end position="815"/>
    </location>
</feature>
<evidence type="ECO:0000313" key="4">
    <source>
        <dbReference type="EMBL" id="RUS86285.1"/>
    </source>
</evidence>
<feature type="compositionally biased region" description="Polar residues" evidence="1">
    <location>
        <begin position="409"/>
        <end position="422"/>
    </location>
</feature>
<feature type="compositionally biased region" description="Polar residues" evidence="1">
    <location>
        <begin position="880"/>
        <end position="906"/>
    </location>
</feature>
<feature type="compositionally biased region" description="Basic and acidic residues" evidence="1">
    <location>
        <begin position="295"/>
        <end position="305"/>
    </location>
</feature>
<feature type="compositionally biased region" description="Polar residues" evidence="1">
    <location>
        <begin position="1292"/>
        <end position="1332"/>
    </location>
</feature>
<feature type="compositionally biased region" description="Low complexity" evidence="1">
    <location>
        <begin position="351"/>
        <end position="365"/>
    </location>
</feature>
<dbReference type="Gene3D" id="2.30.42.10">
    <property type="match status" value="1"/>
</dbReference>
<feature type="compositionally biased region" description="Low complexity" evidence="1">
    <location>
        <begin position="532"/>
        <end position="541"/>
    </location>
</feature>
<feature type="compositionally biased region" description="Basic and acidic residues" evidence="1">
    <location>
        <begin position="424"/>
        <end position="441"/>
    </location>
</feature>
<feature type="compositionally biased region" description="Low complexity" evidence="1">
    <location>
        <begin position="109"/>
        <end position="133"/>
    </location>
</feature>
<organism evidence="4 5">
    <name type="scientific">Elysia chlorotica</name>
    <name type="common">Eastern emerald elysia</name>
    <name type="synonym">Sea slug</name>
    <dbReference type="NCBI Taxonomy" id="188477"/>
    <lineage>
        <taxon>Eukaryota</taxon>
        <taxon>Metazoa</taxon>
        <taxon>Spiralia</taxon>
        <taxon>Lophotrochozoa</taxon>
        <taxon>Mollusca</taxon>
        <taxon>Gastropoda</taxon>
        <taxon>Heterobranchia</taxon>
        <taxon>Euthyneura</taxon>
        <taxon>Panpulmonata</taxon>
        <taxon>Sacoglossa</taxon>
        <taxon>Placobranchoidea</taxon>
        <taxon>Plakobranchidae</taxon>
        <taxon>Elysia</taxon>
    </lineage>
</organism>
<feature type="chain" id="PRO_5018575972" description="PDZ domain-containing protein" evidence="2">
    <location>
        <begin position="23"/>
        <end position="1687"/>
    </location>
</feature>
<feature type="compositionally biased region" description="Acidic residues" evidence="1">
    <location>
        <begin position="337"/>
        <end position="346"/>
    </location>
</feature>
<feature type="compositionally biased region" description="Low complexity" evidence="1">
    <location>
        <begin position="1404"/>
        <end position="1415"/>
    </location>
</feature>
<feature type="compositionally biased region" description="Low complexity" evidence="1">
    <location>
        <begin position="1571"/>
        <end position="1594"/>
    </location>
</feature>
<dbReference type="GO" id="GO:0023051">
    <property type="term" value="P:regulation of signaling"/>
    <property type="evidence" value="ECO:0007669"/>
    <property type="project" value="InterPro"/>
</dbReference>
<feature type="compositionally biased region" description="Polar residues" evidence="1">
    <location>
        <begin position="470"/>
        <end position="497"/>
    </location>
</feature>
<feature type="compositionally biased region" description="Polar residues" evidence="1">
    <location>
        <begin position="542"/>
        <end position="558"/>
    </location>
</feature>
<feature type="compositionally biased region" description="Low complexity" evidence="1">
    <location>
        <begin position="1423"/>
        <end position="1437"/>
    </location>
</feature>
<feature type="compositionally biased region" description="Gly residues" evidence="1">
    <location>
        <begin position="143"/>
        <end position="152"/>
    </location>
</feature>
<dbReference type="PANTHER" id="PTHR46767:SF2">
    <property type="entry name" value="LIM DOMAIN 7B"/>
    <property type="match status" value="1"/>
</dbReference>
<dbReference type="InterPro" id="IPR031865">
    <property type="entry name" value="DUF4757"/>
</dbReference>
<sequence length="1687" mass="188088">MCHAMQQLVAITIYWLGQQAASQPHLYQGPQLDLTAFSALVNRKHHDLVHRGDWEAAGATALSQQRPASGYGGGSNSSASRHTRDSSLDGYDKESVNSLDENSFEMPMNRYNSASALYNNNNSSTATHNSRTSKMPNNDSGFGLDGGLGSGFGYRVSPDLGPGSGSGSASHRRYSSTDSMDGSSHYSGQSGGHSGGHSRQGSVSDEVSYPTRRLSASVARRQSTSADPLQFIKSKGAQDLAQIAQVQMKVAAESKKEATITRTREDDIDWQANLSTWKNRRKSQSERSYLMKEELEKMQKEKEEGTSSGPALPAKTYSQMQEDRERRKSTSRKFYPIEDEEEEEDIFLPTSVSRVESSLSSSRARQLQENENKEPPAKNQNDDNNNDSQDENRSTNRLDGSRSWRDTENTQASEDVPSSASWGSDRRASRSKLSEKLRSFDEDAEDSGWSSKSAASEQPSRSRRSGAPDFNNSSSRSVDNGVVSSFRNGSKSGTLQDSSSEETSESSRLNSVDAKQSGGNNRSSNTDAKNFNSAATNSSANVKQMTTRHVGSRTQSKIGSIMRNFEEGDAKPAAPKQGYNERINLSARRSAFEATTPREETNPAPRSGITNSVATGQRSAYPVDDSPGEEESSSDSDGEEGASYDAGDDKDEYESNASNNQRQSVGQNNNSTSNNNSEELVTSQQFNTTAAMMAEERDSGKNFVEKVIKISQAKNSERGFGFFLTGGADTDLPLAVSKVTLGSSADVCELRLKDQVLRVNQQDVTSLTATQVGDIVGRAVTTGNIELLIRRHKGEDDFDDEEDDFSSSTEGEEDLATPGYKDTQSDGGGEMSVMDQLAAERQWLERQIEQQIDQGELSKADKEDNSYPQTREEEPEVHQASHTVTLTQISSQNASPPRSDNGSEVSATPGGAGGWADGPPAVLRKWQRQRQKEEYTFDSPGGNDVTETFRKISLNTAMPKTEDREQDLSADEAPPRGTAQAWNHRHDQWTKEQDARRQHDTDEETSTAQAEFEANQAQMQAAYENALKKAGDKERERSKQEQEMLQPELDKAQLLEERKAERRARIFNTAAAATRSPSPPPPPPPPPQVDDFSHRQHLYGNQFEGQEIQTASDKGNLHSSSVVFHVQPLQLQQQQQQQQQKQQHPQSFKLVPEPRHHQDGVFVIDPRNRQETSDYTAKPVAFHVNLGAPTRAASGGNTAALLEAERERIRLEELRKIEEERKRAEEEIRAKEEEEMKKIREKEEELQREKEMLRLEREKFLKEQEEFKRQQQQQQQLQKQQQQQQLQKPQQHISNSSKPTSHQIPRSQPNSFNNSHGDNNSFTPRSNNTASKSLPKWPPVNTNYSNNTAPTTHNNNSYQNQQVSRALGFSKEEMLSPSRPQTGSPATYRGRQEWSSPSPDRYQHQQLQQQQQQHSQPKHQQMHQKQQQQQHVQANQQYPPPRQTASSGGDRGRSPTSMRKSPQSQGLADHWLVEEAERRRLAETEGRLHSPNAQSSMSSSAKVGPIQPHAELPNRWRGSKVNGTQQQPSGSMPAAIRQTLLLKTANARGNNGPSDGDMAPPPPLHDPYHLSPSSNSSSRSPSRSPSGHRSVSPPGNRSPNYSHHPHNPHYHHHHQQQPQHPQQLQQPPQQLQQQQQYRQQIQQQSPQLQPQAYPQHQSPSSYRAPLYYDQTGNSYNDGPPRHSIPPY</sequence>
<feature type="region of interest" description="Disordered" evidence="1">
    <location>
        <begin position="795"/>
        <end position="1169"/>
    </location>
</feature>
<keyword evidence="2" id="KW-0732">Signal</keyword>
<dbReference type="SUPFAM" id="SSF50156">
    <property type="entry name" value="PDZ domain-like"/>
    <property type="match status" value="1"/>
</dbReference>
<dbReference type="OrthoDB" id="15627at2759"/>
<comment type="caution">
    <text evidence="4">The sequence shown here is derived from an EMBL/GenBank/DDBJ whole genome shotgun (WGS) entry which is preliminary data.</text>
</comment>
<feature type="region of interest" description="Disordered" evidence="1">
    <location>
        <begin position="63"/>
        <end position="226"/>
    </location>
</feature>
<feature type="compositionally biased region" description="Low complexity" evidence="1">
    <location>
        <begin position="668"/>
        <end position="677"/>
    </location>
</feature>
<dbReference type="Proteomes" id="UP000271974">
    <property type="component" value="Unassembled WGS sequence"/>
</dbReference>
<feature type="non-terminal residue" evidence="4">
    <location>
        <position position="1687"/>
    </location>
</feature>
<evidence type="ECO:0000313" key="5">
    <source>
        <dbReference type="Proteomes" id="UP000271974"/>
    </source>
</evidence>
<feature type="compositionally biased region" description="Polar residues" evidence="1">
    <location>
        <begin position="1521"/>
        <end position="1530"/>
    </location>
</feature>
<feature type="domain" description="PDZ" evidence="3">
    <location>
        <begin position="707"/>
        <end position="791"/>
    </location>
</feature>
<feature type="region of interest" description="Disordered" evidence="1">
    <location>
        <begin position="1264"/>
        <end position="1532"/>
    </location>
</feature>
<feature type="compositionally biased region" description="Acidic residues" evidence="1">
    <location>
        <begin position="626"/>
        <end position="654"/>
    </location>
</feature>
<feature type="signal peptide" evidence="2">
    <location>
        <begin position="1"/>
        <end position="22"/>
    </location>
</feature>
<keyword evidence="5" id="KW-1185">Reference proteome</keyword>
<dbReference type="InterPro" id="IPR036034">
    <property type="entry name" value="PDZ_sf"/>
</dbReference>
<feature type="region of interest" description="Disordered" evidence="1">
    <location>
        <begin position="295"/>
        <end position="681"/>
    </location>
</feature>
<feature type="compositionally biased region" description="Polar residues" evidence="1">
    <location>
        <begin position="508"/>
        <end position="531"/>
    </location>
</feature>
<evidence type="ECO:0000256" key="1">
    <source>
        <dbReference type="SAM" id="MobiDB-lite"/>
    </source>
</evidence>
<feature type="compositionally biased region" description="Basic and acidic residues" evidence="1">
    <location>
        <begin position="82"/>
        <end position="95"/>
    </location>
</feature>
<feature type="compositionally biased region" description="Polar residues" evidence="1">
    <location>
        <begin position="448"/>
        <end position="459"/>
    </location>
</feature>
<feature type="compositionally biased region" description="Basic and acidic residues" evidence="1">
    <location>
        <begin position="390"/>
        <end position="408"/>
    </location>
</feature>
<dbReference type="STRING" id="188477.A0A3S1BL74"/>
<feature type="compositionally biased region" description="Basic and acidic residues" evidence="1">
    <location>
        <begin position="1471"/>
        <end position="1488"/>
    </location>
</feature>
<feature type="compositionally biased region" description="Polar residues" evidence="1">
    <location>
        <begin position="1340"/>
        <end position="1364"/>
    </location>
</feature>
<feature type="compositionally biased region" description="Polar residues" evidence="1">
    <location>
        <begin position="1454"/>
        <end position="1466"/>
    </location>
</feature>